<evidence type="ECO:0000256" key="3">
    <source>
        <dbReference type="PIRSR" id="PIRSR000390-1"/>
    </source>
</evidence>
<evidence type="ECO:0000313" key="7">
    <source>
        <dbReference type="Proteomes" id="UP000032578"/>
    </source>
</evidence>
<feature type="modified residue" description="N6-(pyridoxal phosphate)lysine" evidence="4">
    <location>
        <position position="190"/>
    </location>
</feature>
<dbReference type="Proteomes" id="UP000032578">
    <property type="component" value="Unassembled WGS sequence"/>
</dbReference>
<reference evidence="6 7" key="1">
    <citation type="submission" date="2014-11" db="EMBL/GenBank/DDBJ databases">
        <title>Tamlana sedimentorum sp. nov., isolated from shallow sand sediments of the Sea of Japan.</title>
        <authorList>
            <person name="Romanenko L.A."/>
        </authorList>
    </citation>
    <scope>NUCLEOTIDE SEQUENCE [LARGE SCALE GENOMIC DNA]</scope>
    <source>
        <strain evidence="6 7">JCM 19808</strain>
    </source>
</reference>
<dbReference type="Gene3D" id="3.90.1150.10">
    <property type="entry name" value="Aspartate Aminotransferase, domain 1"/>
    <property type="match status" value="1"/>
</dbReference>
<dbReference type="CDD" id="cd00616">
    <property type="entry name" value="AHBA_syn"/>
    <property type="match status" value="1"/>
</dbReference>
<comment type="similarity">
    <text evidence="2 5">Belongs to the DegT/DnrJ/EryC1 family.</text>
</comment>
<evidence type="ECO:0000256" key="5">
    <source>
        <dbReference type="RuleBase" id="RU004508"/>
    </source>
</evidence>
<dbReference type="PANTHER" id="PTHR30244:SF36">
    <property type="entry name" value="3-OXO-GLUCOSE-6-PHOSPHATE:GLUTAMATE AMINOTRANSFERASE"/>
    <property type="match status" value="1"/>
</dbReference>
<comment type="caution">
    <text evidence="6">The sequence shown here is derived from an EMBL/GenBank/DDBJ whole genome shotgun (WGS) entry which is preliminary data.</text>
</comment>
<name>A0A0D7WBE0_9FLAO</name>
<gene>
    <name evidence="6" type="ORF">PW52_11975</name>
</gene>
<evidence type="ECO:0000256" key="1">
    <source>
        <dbReference type="ARBA" id="ARBA00022898"/>
    </source>
</evidence>
<dbReference type="InterPro" id="IPR000653">
    <property type="entry name" value="DegT/StrS_aminotransferase"/>
</dbReference>
<dbReference type="GO" id="GO:0030170">
    <property type="term" value="F:pyridoxal phosphate binding"/>
    <property type="evidence" value="ECO:0007669"/>
    <property type="project" value="TreeGrafter"/>
</dbReference>
<dbReference type="PANTHER" id="PTHR30244">
    <property type="entry name" value="TRANSAMINASE"/>
    <property type="match status" value="1"/>
</dbReference>
<accession>A0A0D7WBE0</accession>
<dbReference type="OrthoDB" id="9804264at2"/>
<dbReference type="GO" id="GO:0008483">
    <property type="term" value="F:transaminase activity"/>
    <property type="evidence" value="ECO:0007669"/>
    <property type="project" value="UniProtKB-KW"/>
</dbReference>
<keyword evidence="6" id="KW-0032">Aminotransferase</keyword>
<dbReference type="Pfam" id="PF01041">
    <property type="entry name" value="DegT_DnrJ_EryC1"/>
    <property type="match status" value="1"/>
</dbReference>
<dbReference type="RefSeq" id="WP_044633196.1">
    <property type="nucleotide sequence ID" value="NZ_JTDW01000008.1"/>
</dbReference>
<dbReference type="AlphaFoldDB" id="A0A0D7WBE0"/>
<dbReference type="STRING" id="1435349.PW52_11975"/>
<keyword evidence="6" id="KW-0808">Transferase</keyword>
<dbReference type="SUPFAM" id="SSF53383">
    <property type="entry name" value="PLP-dependent transferases"/>
    <property type="match status" value="1"/>
</dbReference>
<dbReference type="InterPro" id="IPR015422">
    <property type="entry name" value="PyrdxlP-dep_Trfase_small"/>
</dbReference>
<dbReference type="PIRSF" id="PIRSF000390">
    <property type="entry name" value="PLP_StrS"/>
    <property type="match status" value="1"/>
</dbReference>
<protein>
    <submittedName>
        <fullName evidence="6">Aminotransferase</fullName>
    </submittedName>
</protein>
<proteinExistence type="inferred from homology"/>
<dbReference type="InterPro" id="IPR015424">
    <property type="entry name" value="PyrdxlP-dep_Trfase"/>
</dbReference>
<feature type="active site" description="Proton acceptor" evidence="3">
    <location>
        <position position="190"/>
    </location>
</feature>
<evidence type="ECO:0000256" key="2">
    <source>
        <dbReference type="ARBA" id="ARBA00037999"/>
    </source>
</evidence>
<keyword evidence="7" id="KW-1185">Reference proteome</keyword>
<dbReference type="PATRIC" id="fig|1435349.4.peg.3391"/>
<dbReference type="GO" id="GO:0000271">
    <property type="term" value="P:polysaccharide biosynthetic process"/>
    <property type="evidence" value="ECO:0007669"/>
    <property type="project" value="TreeGrafter"/>
</dbReference>
<keyword evidence="1 4" id="KW-0663">Pyridoxal phosphate</keyword>
<dbReference type="Gene3D" id="3.40.640.10">
    <property type="entry name" value="Type I PLP-dependent aspartate aminotransferase-like (Major domain)"/>
    <property type="match status" value="1"/>
</dbReference>
<evidence type="ECO:0000256" key="4">
    <source>
        <dbReference type="PIRSR" id="PIRSR000390-2"/>
    </source>
</evidence>
<organism evidence="6 7">
    <name type="scientific">Neotamlana sedimentorum</name>
    <dbReference type="NCBI Taxonomy" id="1435349"/>
    <lineage>
        <taxon>Bacteria</taxon>
        <taxon>Pseudomonadati</taxon>
        <taxon>Bacteroidota</taxon>
        <taxon>Flavobacteriia</taxon>
        <taxon>Flavobacteriales</taxon>
        <taxon>Flavobacteriaceae</taxon>
        <taxon>Neotamlana</taxon>
    </lineage>
</organism>
<evidence type="ECO:0000313" key="6">
    <source>
        <dbReference type="EMBL" id="KJD35067.1"/>
    </source>
</evidence>
<sequence>MIEFLDLKKINIAYEAEFNNVFKAFLNSGQYILGDQVSRFELEFAKFCGTKQAIATSTGLDAIKLIFEGFKVLGKLNDGDEVLVPANTYIASVLAISHAGLKPVLVMPNPSTFNIEAKAIEQKITPKTKAVLGVHLYGNLYDFNEIHRVCDAHDLLLIEDAAQAHGAVYSNGKKAGNLSDAAAFSFYPTKNLGALGDAGGITTNNDHLANVLLKLRNYGRSESYVNDFKGYNNRMDEIQAAILRVKLKQLDDENEKRKAIAKIYLNGINTNKVQLPKVTSDNAHVFHLFVIKSEFRDALKSYLLENNVQTMIHYPLPIHRQKAYKELNGLAFNELDSLHNQILSLPLNTSLTKTEATTIVDLINKF</sequence>
<dbReference type="InterPro" id="IPR015421">
    <property type="entry name" value="PyrdxlP-dep_Trfase_major"/>
</dbReference>
<dbReference type="EMBL" id="JTDW01000008">
    <property type="protein sequence ID" value="KJD35067.1"/>
    <property type="molecule type" value="Genomic_DNA"/>
</dbReference>